<keyword evidence="11" id="KW-1185">Reference proteome</keyword>
<evidence type="ECO:0000256" key="6">
    <source>
        <dbReference type="SAM" id="MobiDB-lite"/>
    </source>
</evidence>
<dbReference type="PROSITE" id="PS51900">
    <property type="entry name" value="CB"/>
    <property type="match status" value="1"/>
</dbReference>
<dbReference type="RefSeq" id="WP_010304798.1">
    <property type="nucleotide sequence ID" value="NZ_CP061007.1"/>
</dbReference>
<evidence type="ECO:0000256" key="4">
    <source>
        <dbReference type="ARBA" id="ARBA00023172"/>
    </source>
</evidence>
<dbReference type="GO" id="GO:0003677">
    <property type="term" value="F:DNA binding"/>
    <property type="evidence" value="ECO:0007669"/>
    <property type="project" value="UniProtKB-UniRule"/>
</dbReference>
<dbReference type="AlphaFoldDB" id="A0A2N3XSA5"/>
<dbReference type="EMBL" id="PJNB01000001">
    <property type="protein sequence ID" value="PKW19919.1"/>
    <property type="molecule type" value="Genomic_DNA"/>
</dbReference>
<feature type="domain" description="Core-binding (CB)" evidence="8">
    <location>
        <begin position="75"/>
        <end position="155"/>
    </location>
</feature>
<evidence type="ECO:0000256" key="5">
    <source>
        <dbReference type="PROSITE-ProRule" id="PRU01248"/>
    </source>
</evidence>
<comment type="caution">
    <text evidence="9">The sequence shown here is derived from an EMBL/GenBank/DDBJ whole genome shotgun (WGS) entry which is preliminary data.</text>
</comment>
<gene>
    <name evidence="9" type="ORF">A8926_1024</name>
    <name evidence="10" type="ORF">A8926_8123</name>
</gene>
<dbReference type="InterPro" id="IPR044068">
    <property type="entry name" value="CB"/>
</dbReference>
<feature type="domain" description="Tyr recombinase" evidence="7">
    <location>
        <begin position="176"/>
        <end position="360"/>
    </location>
</feature>
<accession>A0A2N3XSA5</accession>
<dbReference type="InterPro" id="IPR010998">
    <property type="entry name" value="Integrase_recombinase_N"/>
</dbReference>
<dbReference type="InterPro" id="IPR004107">
    <property type="entry name" value="Integrase_SAM-like_N"/>
</dbReference>
<keyword evidence="3 5" id="KW-0238">DNA-binding</keyword>
<keyword evidence="4" id="KW-0233">DNA recombination</keyword>
<evidence type="ECO:0000313" key="10">
    <source>
        <dbReference type="EMBL" id="PKW19919.1"/>
    </source>
</evidence>
<dbReference type="Gene3D" id="1.10.150.130">
    <property type="match status" value="1"/>
</dbReference>
<dbReference type="CDD" id="cd01189">
    <property type="entry name" value="INT_ICEBs1_C_like"/>
    <property type="match status" value="1"/>
</dbReference>
<dbReference type="STRING" id="994479.GCA_000194155_00025"/>
<organism evidence="9 11">
    <name type="scientific">Saccharopolyspora spinosa</name>
    <dbReference type="NCBI Taxonomy" id="60894"/>
    <lineage>
        <taxon>Bacteria</taxon>
        <taxon>Bacillati</taxon>
        <taxon>Actinomycetota</taxon>
        <taxon>Actinomycetes</taxon>
        <taxon>Pseudonocardiales</taxon>
        <taxon>Pseudonocardiaceae</taxon>
        <taxon>Saccharopolyspora</taxon>
    </lineage>
</organism>
<dbReference type="InterPro" id="IPR050090">
    <property type="entry name" value="Tyrosine_recombinase_XerCD"/>
</dbReference>
<dbReference type="Gene3D" id="1.10.443.10">
    <property type="entry name" value="Intergrase catalytic core"/>
    <property type="match status" value="1"/>
</dbReference>
<sequence length="374" mass="41767">MADIDDRWHRTGPDGKPERTDRYGIGARWLVRWRDPDGRQRKKSFRRKVDAEQYATTIEHGLLSGTYIAPDAGKIMVEEWATKWLDAQAHVKPTTLNRSAGIVRTHILPTWGKFRLSDITHAAVQSWVGELSRALSPASVAKVHRVLSLILAWGVRNDRLAKNPAEGVNLPRVVAPEHRYLSHRQVADLADACDMDGLVVLFLAYTGLRWGEMAALRVHRVDLDRRRVLVAESVTEVSGRLVWGTPKNHERRSVPLPRFVAELLGKHLVDKVAEGLVFTAPQGGVLRVRNFRRAVFNRAVAEVGPVGFHPHELRHTAASLAIASGADVKIVQQMLGHKSATMTLDQYGHLFPDRLNEIADRMDAAVCAPNVART</sequence>
<evidence type="ECO:0000256" key="1">
    <source>
        <dbReference type="ARBA" id="ARBA00008857"/>
    </source>
</evidence>
<dbReference type="EMBL" id="PJNB01000001">
    <property type="protein sequence ID" value="PKW13490.1"/>
    <property type="molecule type" value="Genomic_DNA"/>
</dbReference>
<dbReference type="Pfam" id="PF14659">
    <property type="entry name" value="Phage_int_SAM_3"/>
    <property type="match status" value="1"/>
</dbReference>
<dbReference type="InterPro" id="IPR002104">
    <property type="entry name" value="Integrase_catalytic"/>
</dbReference>
<dbReference type="GO" id="GO:0006310">
    <property type="term" value="P:DNA recombination"/>
    <property type="evidence" value="ECO:0007669"/>
    <property type="project" value="UniProtKB-KW"/>
</dbReference>
<dbReference type="InterPro" id="IPR013762">
    <property type="entry name" value="Integrase-like_cat_sf"/>
</dbReference>
<protein>
    <submittedName>
        <fullName evidence="9">Site-specific recombinase XerD</fullName>
    </submittedName>
</protein>
<dbReference type="Pfam" id="PF00589">
    <property type="entry name" value="Phage_integrase"/>
    <property type="match status" value="1"/>
</dbReference>
<evidence type="ECO:0000313" key="11">
    <source>
        <dbReference type="Proteomes" id="UP000233786"/>
    </source>
</evidence>
<dbReference type="InterPro" id="IPR011010">
    <property type="entry name" value="DNA_brk_join_enz"/>
</dbReference>
<dbReference type="PANTHER" id="PTHR30349">
    <property type="entry name" value="PHAGE INTEGRASE-RELATED"/>
    <property type="match status" value="1"/>
</dbReference>
<dbReference type="Proteomes" id="UP000233786">
    <property type="component" value="Unassembled WGS sequence"/>
</dbReference>
<evidence type="ECO:0000313" key="9">
    <source>
        <dbReference type="EMBL" id="PKW13490.1"/>
    </source>
</evidence>
<evidence type="ECO:0000259" key="8">
    <source>
        <dbReference type="PROSITE" id="PS51900"/>
    </source>
</evidence>
<evidence type="ECO:0000256" key="2">
    <source>
        <dbReference type="ARBA" id="ARBA00022908"/>
    </source>
</evidence>
<evidence type="ECO:0000256" key="3">
    <source>
        <dbReference type="ARBA" id="ARBA00023125"/>
    </source>
</evidence>
<feature type="region of interest" description="Disordered" evidence="6">
    <location>
        <begin position="1"/>
        <end position="21"/>
    </location>
</feature>
<keyword evidence="2" id="KW-0229">DNA integration</keyword>
<evidence type="ECO:0000259" key="7">
    <source>
        <dbReference type="PROSITE" id="PS51898"/>
    </source>
</evidence>
<dbReference type="PROSITE" id="PS51898">
    <property type="entry name" value="TYR_RECOMBINASE"/>
    <property type="match status" value="1"/>
</dbReference>
<dbReference type="PANTHER" id="PTHR30349:SF64">
    <property type="entry name" value="PROPHAGE INTEGRASE INTD-RELATED"/>
    <property type="match status" value="1"/>
</dbReference>
<dbReference type="OrthoDB" id="1822491at2"/>
<dbReference type="SUPFAM" id="SSF56349">
    <property type="entry name" value="DNA breaking-rejoining enzymes"/>
    <property type="match status" value="1"/>
</dbReference>
<dbReference type="GO" id="GO:0015074">
    <property type="term" value="P:DNA integration"/>
    <property type="evidence" value="ECO:0007669"/>
    <property type="project" value="UniProtKB-KW"/>
</dbReference>
<name>A0A2N3XSA5_SACSN</name>
<reference evidence="9 11" key="1">
    <citation type="submission" date="2017-12" db="EMBL/GenBank/DDBJ databases">
        <title>Sequencing the genomes of 1000 Actinobacteria strains.</title>
        <authorList>
            <person name="Klenk H.-P."/>
        </authorList>
    </citation>
    <scope>NUCLEOTIDE SEQUENCE [LARGE SCALE GENOMIC DNA]</scope>
    <source>
        <strain evidence="11">ATCC 49460 / DSM 44228 / JCM 9375 / NBRC 15153 / NRRL 18395 / A83543.1</strain>
        <strain evidence="9">DSM 44228</strain>
    </source>
</reference>
<comment type="similarity">
    <text evidence="1">Belongs to the 'phage' integrase family.</text>
</comment>
<proteinExistence type="inferred from homology"/>